<feature type="region of interest" description="Disordered" evidence="1">
    <location>
        <begin position="49"/>
        <end position="69"/>
    </location>
</feature>
<sequence length="183" mass="21185">MNKNTKVIEKYYEQIKANIELGLSPADFANKCVSDYVLIQDNEIKRKREEREKKKKNKIIKKQKEQAKTNIQEREKDLARTILYTKKMVKPITNTSEIDSKNANINPEQRRANKIAKLNINSLSSKMHVTDEVKDLGRLSTKEFDKNTVEGAINSLKMASRMLDLMRGGDDDSDEDYDDDIDE</sequence>
<keyword evidence="3" id="KW-1185">Reference proteome</keyword>
<dbReference type="RefSeq" id="WP_147376023.1">
    <property type="nucleotide sequence ID" value="NZ_RAPQ01000011.1"/>
</dbReference>
<dbReference type="AlphaFoldDB" id="A0A419WT42"/>
<organism evidence="2 3">
    <name type="scientific">Marinifilum flexuosum</name>
    <dbReference type="NCBI Taxonomy" id="1117708"/>
    <lineage>
        <taxon>Bacteria</taxon>
        <taxon>Pseudomonadati</taxon>
        <taxon>Bacteroidota</taxon>
        <taxon>Bacteroidia</taxon>
        <taxon>Marinilabiliales</taxon>
        <taxon>Marinifilaceae</taxon>
    </lineage>
</organism>
<dbReference type="Proteomes" id="UP000284531">
    <property type="component" value="Unassembled WGS sequence"/>
</dbReference>
<protein>
    <submittedName>
        <fullName evidence="2">Uncharacterized protein</fullName>
    </submittedName>
</protein>
<evidence type="ECO:0000313" key="2">
    <source>
        <dbReference type="EMBL" id="RKD98576.1"/>
    </source>
</evidence>
<evidence type="ECO:0000256" key="1">
    <source>
        <dbReference type="SAM" id="MobiDB-lite"/>
    </source>
</evidence>
<comment type="caution">
    <text evidence="2">The sequence shown here is derived from an EMBL/GenBank/DDBJ whole genome shotgun (WGS) entry which is preliminary data.</text>
</comment>
<gene>
    <name evidence="2" type="ORF">BXY64_3435</name>
</gene>
<dbReference type="EMBL" id="RAPQ01000011">
    <property type="protein sequence ID" value="RKD98576.1"/>
    <property type="molecule type" value="Genomic_DNA"/>
</dbReference>
<reference evidence="2 3" key="1">
    <citation type="submission" date="2018-09" db="EMBL/GenBank/DDBJ databases">
        <title>Genomic Encyclopedia of Archaeal and Bacterial Type Strains, Phase II (KMG-II): from individual species to whole genera.</title>
        <authorList>
            <person name="Goeker M."/>
        </authorList>
    </citation>
    <scope>NUCLEOTIDE SEQUENCE [LARGE SCALE GENOMIC DNA]</scope>
    <source>
        <strain evidence="2 3">DSM 21950</strain>
    </source>
</reference>
<evidence type="ECO:0000313" key="3">
    <source>
        <dbReference type="Proteomes" id="UP000284531"/>
    </source>
</evidence>
<name>A0A419WT42_9BACT</name>
<accession>A0A419WT42</accession>
<proteinExistence type="predicted"/>